<dbReference type="RefSeq" id="WP_092055752.1">
    <property type="nucleotide sequence ID" value="NZ_FOJJ01000012.1"/>
</dbReference>
<keyword evidence="2" id="KW-1185">Reference proteome</keyword>
<sequence length="474" mass="51700">MKKSTLSGLIILLCVLAWAGGTYVLGGQVRNLYQSSLKGADTWGIFSLAADDYRRGFLSSQARTQLDLNLSRGEGAGSPESMQLVFNHTFRHGPFPGGFSLPALAEVETRLAEVRLDGVDVEGFFEHFPELEAAVAVTRVAFDGSAKSRLHIPPLERHDSEGELKWQGLKIDAMAEPEGQALQGSIEMPGLEFIAEGSRIELGGIHGEFDLTEALPWIYVGRSKMSLDGLELAFPDGEDGSRRSFGIKAGKVTLDSRYEGERLHYRESLEFARLGMDDEFFGPLSVEIELRNLDGRALSDFMGQFQEAGRELAEVDPESRLIRLLPLYGELAMKLLAGAPELKIERLRLVAPNGEVRGGGRLGFAGEPGFFLGDFGALLQQVEATVELEAHESLVRSVLAKTMRAELQAQAAAQAEYGPEEIEQLLAESLESEIDNLLEQNFVVREGDKLKTAAGLKNGVFTLNGSALPIFSGE</sequence>
<dbReference type="EMBL" id="VJVV01000002">
    <property type="protein sequence ID" value="TRO83167.1"/>
    <property type="molecule type" value="Genomic_DNA"/>
</dbReference>
<proteinExistence type="predicted"/>
<evidence type="ECO:0000313" key="1">
    <source>
        <dbReference type="EMBL" id="TRO83167.1"/>
    </source>
</evidence>
<dbReference type="Proteomes" id="UP000317155">
    <property type="component" value="Unassembled WGS sequence"/>
</dbReference>
<gene>
    <name evidence="1" type="ORF">FL622_03535</name>
</gene>
<comment type="caution">
    <text evidence="1">The sequence shown here is derived from an EMBL/GenBank/DDBJ whole genome shotgun (WGS) entry which is preliminary data.</text>
</comment>
<dbReference type="Pfam" id="PF06097">
    <property type="entry name" value="DUF945"/>
    <property type="match status" value="1"/>
</dbReference>
<accession>A0A550JIX0</accession>
<evidence type="ECO:0000313" key="2">
    <source>
        <dbReference type="Proteomes" id="UP000317155"/>
    </source>
</evidence>
<dbReference type="OrthoDB" id="5405130at2"/>
<dbReference type="AlphaFoldDB" id="A0A550JIX0"/>
<organism evidence="1 2">
    <name type="scientific">Trichloromonas acetexigens</name>
    <dbReference type="NCBI Taxonomy" id="38815"/>
    <lineage>
        <taxon>Bacteria</taxon>
        <taxon>Pseudomonadati</taxon>
        <taxon>Thermodesulfobacteriota</taxon>
        <taxon>Desulfuromonadia</taxon>
        <taxon>Desulfuromonadales</taxon>
        <taxon>Trichloromonadaceae</taxon>
        <taxon>Trichloromonas</taxon>
    </lineage>
</organism>
<dbReference type="InterPro" id="IPR010352">
    <property type="entry name" value="DUF945"/>
</dbReference>
<protein>
    <submittedName>
        <fullName evidence="1">DUF945 domain-containing protein</fullName>
    </submittedName>
</protein>
<reference evidence="1 2" key="1">
    <citation type="submission" date="2019-07" db="EMBL/GenBank/DDBJ databases">
        <title>Insights of Desulfuromonas acetexigens electromicrobiology.</title>
        <authorList>
            <person name="Katuri K."/>
            <person name="Sapireddy V."/>
            <person name="Shaw D.R."/>
            <person name="Saikaly P."/>
        </authorList>
    </citation>
    <scope>NUCLEOTIDE SEQUENCE [LARGE SCALE GENOMIC DNA]</scope>
    <source>
        <strain evidence="1 2">2873</strain>
    </source>
</reference>
<name>A0A550JIX0_9BACT</name>